<evidence type="ECO:0000256" key="5">
    <source>
        <dbReference type="ARBA" id="ARBA00031636"/>
    </source>
</evidence>
<proteinExistence type="inferred from homology"/>
<dbReference type="Proteomes" id="UP000291072">
    <property type="component" value="Unassembled WGS sequence"/>
</dbReference>
<comment type="function">
    <text evidence="1">Multidrug efflux pump.</text>
</comment>
<dbReference type="RefSeq" id="WP_131613407.1">
    <property type="nucleotide sequence ID" value="NZ_PSZP01000011.1"/>
</dbReference>
<dbReference type="GO" id="GO:0015297">
    <property type="term" value="F:antiporter activity"/>
    <property type="evidence" value="ECO:0007669"/>
    <property type="project" value="InterPro"/>
</dbReference>
<dbReference type="EMBL" id="PSZP01000011">
    <property type="protein sequence ID" value="TCG11208.1"/>
    <property type="molecule type" value="Genomic_DNA"/>
</dbReference>
<feature type="transmembrane region" description="Helical" evidence="6">
    <location>
        <begin position="145"/>
        <end position="162"/>
    </location>
</feature>
<dbReference type="GO" id="GO:0005886">
    <property type="term" value="C:plasma membrane"/>
    <property type="evidence" value="ECO:0007669"/>
    <property type="project" value="TreeGrafter"/>
</dbReference>
<dbReference type="InterPro" id="IPR002528">
    <property type="entry name" value="MATE_fam"/>
</dbReference>
<feature type="transmembrane region" description="Helical" evidence="6">
    <location>
        <begin position="292"/>
        <end position="321"/>
    </location>
</feature>
<feature type="transmembrane region" description="Helical" evidence="6">
    <location>
        <begin position="253"/>
        <end position="272"/>
    </location>
</feature>
<evidence type="ECO:0000313" key="8">
    <source>
        <dbReference type="Proteomes" id="UP000291072"/>
    </source>
</evidence>
<feature type="transmembrane region" description="Helical" evidence="6">
    <location>
        <begin position="20"/>
        <end position="39"/>
    </location>
</feature>
<feature type="transmembrane region" description="Helical" evidence="6">
    <location>
        <begin position="206"/>
        <end position="230"/>
    </location>
</feature>
<dbReference type="AlphaFoldDB" id="A0A4V2NI24"/>
<sequence>MLEKIKLYFPKNGKQWKIFLQLAMPVIGGSLLFAMNSFVDNFMVGSIKGATAGLFAANSWTSIIMGIFAGSAATGSILVAQYYYSGNHEKVREIAKIRWMITLSVAAIFTIFAWIMPEEMIAVFLQKSKAGGGEYKDQLQQGVSYIKWISLMWMLIAFTFNLGNMYRETGWGKVPFYTGIVGLIANVILNYLTMHTNTFQVGGMDASGAAFASIAARICVLTSLVAYAMIKKLPVIFKPWTIFKISKIIHKQFWTRGLIFLFTASSMIFITVRNKLYVAGYPDGSIESTIGSAAFLGLTGSLFGVFSVVFNAINVVVSKFVGGELGKDNIELAKENSKRLHGFNTTLAIFFSVILFAFSFLVVKMTFLQNTAAKIQDHNSLAWTNAIKHDELVLKWTKYSLWPLALFFPWWIWFVTSKSSAVSGGRVNLVSSIDVITAGPLQIGWLAIVMLVIVPHTHVNFAVAYGIFFLSDIPRGIAFMLVYYKSNWARNITHEKAQAKQFAALDDIQREGVGKE</sequence>
<gene>
    <name evidence="7" type="ORF">C4B25_02085</name>
</gene>
<dbReference type="InterPro" id="IPR050222">
    <property type="entry name" value="MATE_MdtK"/>
</dbReference>
<evidence type="ECO:0000256" key="6">
    <source>
        <dbReference type="SAM" id="Phobius"/>
    </source>
</evidence>
<evidence type="ECO:0000256" key="4">
    <source>
        <dbReference type="ARBA" id="ARBA00022448"/>
    </source>
</evidence>
<name>A0A4V2NI24_9MOLU</name>
<keyword evidence="6" id="KW-1133">Transmembrane helix</keyword>
<comment type="similarity">
    <text evidence="2">Belongs to the multi antimicrobial extrusion (MATE) (TC 2.A.66.1) family.</text>
</comment>
<feature type="transmembrane region" description="Helical" evidence="6">
    <location>
        <begin position="459"/>
        <end position="484"/>
    </location>
</feature>
<keyword evidence="6" id="KW-0472">Membrane</keyword>
<dbReference type="Pfam" id="PF01554">
    <property type="entry name" value="MatE"/>
    <property type="match status" value="1"/>
</dbReference>
<evidence type="ECO:0000256" key="2">
    <source>
        <dbReference type="ARBA" id="ARBA00010199"/>
    </source>
</evidence>
<dbReference type="OrthoDB" id="393879at2"/>
<dbReference type="PANTHER" id="PTHR43298:SF2">
    <property type="entry name" value="FMN_FAD EXPORTER YEEO-RELATED"/>
    <property type="match status" value="1"/>
</dbReference>
<dbReference type="PANTHER" id="PTHR43298">
    <property type="entry name" value="MULTIDRUG RESISTANCE PROTEIN NORM-RELATED"/>
    <property type="match status" value="1"/>
</dbReference>
<organism evidence="7 8">
    <name type="scientific">Mycoplasma todarodis</name>
    <dbReference type="NCBI Taxonomy" id="1937191"/>
    <lineage>
        <taxon>Bacteria</taxon>
        <taxon>Bacillati</taxon>
        <taxon>Mycoplasmatota</taxon>
        <taxon>Mollicutes</taxon>
        <taxon>Mycoplasmataceae</taxon>
        <taxon>Mycoplasma</taxon>
    </lineage>
</organism>
<dbReference type="GO" id="GO:0042910">
    <property type="term" value="F:xenobiotic transmembrane transporter activity"/>
    <property type="evidence" value="ECO:0007669"/>
    <property type="project" value="InterPro"/>
</dbReference>
<feature type="transmembrane region" description="Helical" evidence="6">
    <location>
        <begin position="59"/>
        <end position="85"/>
    </location>
</feature>
<feature type="transmembrane region" description="Helical" evidence="6">
    <location>
        <begin position="174"/>
        <end position="194"/>
    </location>
</feature>
<comment type="caution">
    <text evidence="7">The sequence shown here is derived from an EMBL/GenBank/DDBJ whole genome shotgun (WGS) entry which is preliminary data.</text>
</comment>
<accession>A0A4V2NI24</accession>
<feature type="transmembrane region" description="Helical" evidence="6">
    <location>
        <begin position="429"/>
        <end position="453"/>
    </location>
</feature>
<evidence type="ECO:0000313" key="7">
    <source>
        <dbReference type="EMBL" id="TCG11208.1"/>
    </source>
</evidence>
<keyword evidence="8" id="KW-1185">Reference proteome</keyword>
<evidence type="ECO:0000256" key="1">
    <source>
        <dbReference type="ARBA" id="ARBA00003408"/>
    </source>
</evidence>
<feature type="transmembrane region" description="Helical" evidence="6">
    <location>
        <begin position="399"/>
        <end position="417"/>
    </location>
</feature>
<reference evidence="7 8" key="1">
    <citation type="submission" date="2018-02" db="EMBL/GenBank/DDBJ databases">
        <title>Mycoplasma marinum and Mycoplasma todarodis sp. nov., moderately halophilic and psychrotolerant mycoplasmas isolated from cephalopods.</title>
        <authorList>
            <person name="Viver T."/>
        </authorList>
    </citation>
    <scope>NUCLEOTIDE SEQUENCE [LARGE SCALE GENOMIC DNA]</scope>
    <source>
        <strain evidence="7 8">5H</strain>
    </source>
</reference>
<keyword evidence="6" id="KW-0812">Transmembrane</keyword>
<feature type="transmembrane region" description="Helical" evidence="6">
    <location>
        <begin position="342"/>
        <end position="363"/>
    </location>
</feature>
<keyword evidence="4" id="KW-0813">Transport</keyword>
<evidence type="ECO:0000256" key="3">
    <source>
        <dbReference type="ARBA" id="ARBA00020268"/>
    </source>
</evidence>
<protein>
    <recommendedName>
        <fullName evidence="3">Probable multidrug resistance protein NorM</fullName>
    </recommendedName>
    <alternativeName>
        <fullName evidence="5">Multidrug-efflux transporter</fullName>
    </alternativeName>
</protein>
<feature type="transmembrane region" description="Helical" evidence="6">
    <location>
        <begin position="97"/>
        <end position="116"/>
    </location>
</feature>